<name>A0A1C6UQD2_9ACTN</name>
<dbReference type="OrthoDB" id="3371051at2"/>
<keyword evidence="2" id="KW-0472">Membrane</keyword>
<dbReference type="Proteomes" id="UP000199696">
    <property type="component" value="Unassembled WGS sequence"/>
</dbReference>
<dbReference type="STRING" id="227316.GA0070604_3368"/>
<sequence>MSDELDALFTTLRGTPPPAVFAPAEQVRRRGRRRSHRQVLAAGAGVLTVAAVAGVLGAGLPGSRPGVLSAPAASTASAVPPASAVPTRSAASTDSSSAPAGPSAPVPATPLLQAQDLGPGDWRRFEAEQLENRDRWYWGFWDGMCPGYRSGPLPSLPHQKALETVAYRMDGASGGVTSVSQIVERYTAGWGHDNLADVRAVIDRCGQPEPTTATPTVERFAIVETGFAGDESLLVRQDLVRLRTSSAGAEHLGYIAVVRVGDVVTTVRAYPPEPDRVRGLAGLAAARLG</sequence>
<dbReference type="AlphaFoldDB" id="A0A1C6UQD2"/>
<feature type="region of interest" description="Disordered" evidence="1">
    <location>
        <begin position="76"/>
        <end position="117"/>
    </location>
</feature>
<gene>
    <name evidence="3" type="ORF">GA0070604_3368</name>
</gene>
<accession>A0A1C6UQD2</accession>
<keyword evidence="2" id="KW-0812">Transmembrane</keyword>
<dbReference type="EMBL" id="FMHY01000002">
    <property type="protein sequence ID" value="SCL56218.1"/>
    <property type="molecule type" value="Genomic_DNA"/>
</dbReference>
<reference evidence="4" key="1">
    <citation type="submission" date="2016-06" db="EMBL/GenBank/DDBJ databases">
        <authorList>
            <person name="Varghese N."/>
            <person name="Submissions Spin"/>
        </authorList>
    </citation>
    <scope>NUCLEOTIDE SEQUENCE [LARGE SCALE GENOMIC DNA]</scope>
    <source>
        <strain evidence="4">DSM 44814</strain>
    </source>
</reference>
<organism evidence="3 4">
    <name type="scientific">Micromonospora eburnea</name>
    <dbReference type="NCBI Taxonomy" id="227316"/>
    <lineage>
        <taxon>Bacteria</taxon>
        <taxon>Bacillati</taxon>
        <taxon>Actinomycetota</taxon>
        <taxon>Actinomycetes</taxon>
        <taxon>Micromonosporales</taxon>
        <taxon>Micromonosporaceae</taxon>
        <taxon>Micromonospora</taxon>
    </lineage>
</organism>
<evidence type="ECO:0000256" key="2">
    <source>
        <dbReference type="SAM" id="Phobius"/>
    </source>
</evidence>
<dbReference type="RefSeq" id="WP_091118779.1">
    <property type="nucleotide sequence ID" value="NZ_FMHY01000002.1"/>
</dbReference>
<proteinExistence type="predicted"/>
<keyword evidence="4" id="KW-1185">Reference proteome</keyword>
<feature type="transmembrane region" description="Helical" evidence="2">
    <location>
        <begin position="39"/>
        <end position="60"/>
    </location>
</feature>
<evidence type="ECO:0000313" key="3">
    <source>
        <dbReference type="EMBL" id="SCL56218.1"/>
    </source>
</evidence>
<protein>
    <submittedName>
        <fullName evidence="3">Uncharacterized protein</fullName>
    </submittedName>
</protein>
<feature type="compositionally biased region" description="Low complexity" evidence="1">
    <location>
        <begin position="76"/>
        <end position="101"/>
    </location>
</feature>
<keyword evidence="2" id="KW-1133">Transmembrane helix</keyword>
<evidence type="ECO:0000256" key="1">
    <source>
        <dbReference type="SAM" id="MobiDB-lite"/>
    </source>
</evidence>
<evidence type="ECO:0000313" key="4">
    <source>
        <dbReference type="Proteomes" id="UP000199696"/>
    </source>
</evidence>